<feature type="repeat" description="ANK" evidence="3">
    <location>
        <begin position="509"/>
        <end position="541"/>
    </location>
</feature>
<dbReference type="PROSITE" id="PS50297">
    <property type="entry name" value="ANK_REP_REGION"/>
    <property type="match status" value="3"/>
</dbReference>
<organism evidence="4 5">
    <name type="scientific">Cephalotrichum gorgonifer</name>
    <dbReference type="NCBI Taxonomy" id="2041049"/>
    <lineage>
        <taxon>Eukaryota</taxon>
        <taxon>Fungi</taxon>
        <taxon>Dikarya</taxon>
        <taxon>Ascomycota</taxon>
        <taxon>Pezizomycotina</taxon>
        <taxon>Sordariomycetes</taxon>
        <taxon>Hypocreomycetidae</taxon>
        <taxon>Microascales</taxon>
        <taxon>Microascaceae</taxon>
        <taxon>Cephalotrichum</taxon>
    </lineage>
</organism>
<dbReference type="Proteomes" id="UP001187682">
    <property type="component" value="Unassembled WGS sequence"/>
</dbReference>
<feature type="repeat" description="ANK" evidence="3">
    <location>
        <begin position="578"/>
        <end position="610"/>
    </location>
</feature>
<dbReference type="PRINTS" id="PR01415">
    <property type="entry name" value="ANKYRIN"/>
</dbReference>
<gene>
    <name evidence="4" type="ORF">DNG_08744</name>
</gene>
<dbReference type="EMBL" id="ONZQ02000014">
    <property type="protein sequence ID" value="SPO06055.1"/>
    <property type="molecule type" value="Genomic_DNA"/>
</dbReference>
<protein>
    <submittedName>
        <fullName evidence="4">Uncharacterized protein</fullName>
    </submittedName>
</protein>
<evidence type="ECO:0000256" key="2">
    <source>
        <dbReference type="ARBA" id="ARBA00023043"/>
    </source>
</evidence>
<dbReference type="PROSITE" id="PS50088">
    <property type="entry name" value="ANK_REPEAT"/>
    <property type="match status" value="3"/>
</dbReference>
<proteinExistence type="predicted"/>
<keyword evidence="5" id="KW-1185">Reference proteome</keyword>
<name>A0AAE8N735_9PEZI</name>
<feature type="repeat" description="ANK" evidence="3">
    <location>
        <begin position="474"/>
        <end position="498"/>
    </location>
</feature>
<comment type="caution">
    <text evidence="4">The sequence shown here is derived from an EMBL/GenBank/DDBJ whole genome shotgun (WGS) entry which is preliminary data.</text>
</comment>
<evidence type="ECO:0000256" key="3">
    <source>
        <dbReference type="PROSITE-ProRule" id="PRU00023"/>
    </source>
</evidence>
<sequence length="705" mass="78058">MVALDPWNVAGVVVATSKLAWEVGRFWKDVPSAPQKAKELRETIEILHQSAQSIRDGFVAPLGPDAIEGEEQNRKLINDLNNKCVINLYKLMDILPKLPADPGMFTAVRTHFVAKLEEDNVRDMITEISTCNTALQVQLQLLMYFKMERGRQPERTTIQGKWNQVLGEADDILSHRPSRSGEALNWDDCLGNFVTSIRAITEPGSLSEGRSPVLCSTPGPLRRDSHVSQFGSIAPTLVNRRDSDSALGIVDDPEDARRASHAIPNVLGGALLNLTLDKLDKCMYERNYYDAEILQRRVIEYRARFPHDTPVPIEVMWRDEIKLAEIYRCMGSFDRAEGHLRRVVGQLSAENLDKPGLKDSMLAKLYHDLGRICVDAGKSSAGCEYLSEAFELLVKSSAAEATPLPLLRSVGTMLYGIYFDTGMTEAAQVLDAHAEELCGLSLKTLAWCQKQGFDTEHDTFRFDECDTRVDSPVKGMTPLHVAVKEHKDEILGHMLTSGRLNLEVTEDRDGATPFLLACFGQDTVIVKLLLQHGAIATATDNLQRNGLHLCQSSTGGTGVARLLIEGHPAIKINAQDIYRNTALHLAASAGNSKMVLLLLNHRADPNICDPRELRADPNICGQGGYSPLMGAVQARSKSRDAKLEILKALLDAGADVSQKYWDGQTAADLANDGEVRKMLQGWAKREPRPKLAKRFTLPWKKLEAE</sequence>
<evidence type="ECO:0000313" key="4">
    <source>
        <dbReference type="EMBL" id="SPO06055.1"/>
    </source>
</evidence>
<dbReference type="Gene3D" id="1.25.40.20">
    <property type="entry name" value="Ankyrin repeat-containing domain"/>
    <property type="match status" value="3"/>
</dbReference>
<dbReference type="Pfam" id="PF12796">
    <property type="entry name" value="Ank_2"/>
    <property type="match status" value="2"/>
</dbReference>
<accession>A0AAE8N735</accession>
<reference evidence="4" key="1">
    <citation type="submission" date="2018-03" db="EMBL/GenBank/DDBJ databases">
        <authorList>
            <person name="Guldener U."/>
        </authorList>
    </citation>
    <scope>NUCLEOTIDE SEQUENCE</scope>
</reference>
<dbReference type="GO" id="GO:0005737">
    <property type="term" value="C:cytoplasm"/>
    <property type="evidence" value="ECO:0007669"/>
    <property type="project" value="TreeGrafter"/>
</dbReference>
<keyword evidence="2 3" id="KW-0040">ANK repeat</keyword>
<dbReference type="InterPro" id="IPR036770">
    <property type="entry name" value="Ankyrin_rpt-contain_sf"/>
</dbReference>
<evidence type="ECO:0000313" key="5">
    <source>
        <dbReference type="Proteomes" id="UP001187682"/>
    </source>
</evidence>
<dbReference type="AlphaFoldDB" id="A0AAE8N735"/>
<dbReference type="SMART" id="SM00248">
    <property type="entry name" value="ANK"/>
    <property type="match status" value="4"/>
</dbReference>
<dbReference type="PANTHER" id="PTHR24198">
    <property type="entry name" value="ANKYRIN REPEAT AND PROTEIN KINASE DOMAIN-CONTAINING PROTEIN"/>
    <property type="match status" value="1"/>
</dbReference>
<dbReference type="SUPFAM" id="SSF48403">
    <property type="entry name" value="Ankyrin repeat"/>
    <property type="match status" value="1"/>
</dbReference>
<dbReference type="InterPro" id="IPR002110">
    <property type="entry name" value="Ankyrin_rpt"/>
</dbReference>
<dbReference type="PANTHER" id="PTHR24198:SF165">
    <property type="entry name" value="ANKYRIN REPEAT-CONTAINING PROTEIN-RELATED"/>
    <property type="match status" value="1"/>
</dbReference>
<evidence type="ECO:0000256" key="1">
    <source>
        <dbReference type="ARBA" id="ARBA00022737"/>
    </source>
</evidence>
<keyword evidence="1" id="KW-0677">Repeat</keyword>